<dbReference type="InterPro" id="IPR014197">
    <property type="entry name" value="Sporulation_prot_YunB"/>
</dbReference>
<reference evidence="3 4" key="1">
    <citation type="submission" date="2017-03" db="EMBL/GenBank/DDBJ databases">
        <title>Paenibacillus larvae genome sequencing.</title>
        <authorList>
            <person name="Dingman D.W."/>
        </authorList>
    </citation>
    <scope>NUCLEOTIDE SEQUENCE [LARGE SCALE GENOMIC DNA]</scope>
    <source>
        <strain evidence="3 4">SAG 10367</strain>
    </source>
</reference>
<feature type="region of interest" description="Disordered" evidence="1">
    <location>
        <begin position="226"/>
        <end position="272"/>
    </location>
</feature>
<sequence>MKRRRWKSRTPTKKSRRKRWFIALIIVVLFTIQAMIFIDHNLKPPLMNLAKVRIKQLATQSINAAITDQISKGGTNFENLIDWKTDPTGKVKGFTLNYTEHMKITSNAINIVQHQLNQLKEIPEHIPLGMAMESPIIASFGPEIPVRLLPVGNVKVDVNTRYQNAGINMILVEVYIRIIAELSVIIPFDSEAEMVETELPISYSLVVGDVPMYYFDNKGNPVGNTKEILPPNISIPNLNNPSSSKESSSDQETKGTSLGGTTITLPETGKPK</sequence>
<dbReference type="RefSeq" id="WP_077995952.1">
    <property type="nucleotide sequence ID" value="NZ_CP019794.1"/>
</dbReference>
<feature type="transmembrane region" description="Helical" evidence="2">
    <location>
        <begin position="20"/>
        <end position="38"/>
    </location>
</feature>
<name>A0A1V0URD1_9BACL</name>
<dbReference type="PIRSF" id="PIRSF021383">
    <property type="entry name" value="YunB"/>
    <property type="match status" value="1"/>
</dbReference>
<gene>
    <name evidence="3" type="ORF">B7C51_07065</name>
</gene>
<feature type="compositionally biased region" description="Low complexity" evidence="1">
    <location>
        <begin position="228"/>
        <end position="246"/>
    </location>
</feature>
<keyword evidence="2" id="KW-0812">Transmembrane</keyword>
<evidence type="ECO:0000313" key="3">
    <source>
        <dbReference type="EMBL" id="ARF67646.1"/>
    </source>
</evidence>
<dbReference type="Pfam" id="PF09560">
    <property type="entry name" value="Spore_YunB"/>
    <property type="match status" value="1"/>
</dbReference>
<evidence type="ECO:0000256" key="2">
    <source>
        <dbReference type="SAM" id="Phobius"/>
    </source>
</evidence>
<proteinExistence type="predicted"/>
<dbReference type="AlphaFoldDB" id="A0A1V0URD1"/>
<accession>A0A1V0URD1</accession>
<dbReference type="GeneID" id="64220234"/>
<feature type="compositionally biased region" description="Polar residues" evidence="1">
    <location>
        <begin position="254"/>
        <end position="265"/>
    </location>
</feature>
<keyword evidence="2" id="KW-1133">Transmembrane helix</keyword>
<dbReference type="EMBL" id="CP020557">
    <property type="protein sequence ID" value="ARF67646.1"/>
    <property type="molecule type" value="Genomic_DNA"/>
</dbReference>
<dbReference type="NCBIfam" id="TIGR02832">
    <property type="entry name" value="spo_yunB"/>
    <property type="match status" value="1"/>
</dbReference>
<protein>
    <submittedName>
        <fullName evidence="3">Sporulation protein YunB</fullName>
    </submittedName>
</protein>
<organism evidence="3 4">
    <name type="scientific">Paenibacillus larvae subsp. pulvifaciens</name>
    <dbReference type="NCBI Taxonomy" id="1477"/>
    <lineage>
        <taxon>Bacteria</taxon>
        <taxon>Bacillati</taxon>
        <taxon>Bacillota</taxon>
        <taxon>Bacilli</taxon>
        <taxon>Bacillales</taxon>
        <taxon>Paenibacillaceae</taxon>
        <taxon>Paenibacillus</taxon>
    </lineage>
</organism>
<dbReference type="Proteomes" id="UP000192727">
    <property type="component" value="Chromosome"/>
</dbReference>
<evidence type="ECO:0000256" key="1">
    <source>
        <dbReference type="SAM" id="MobiDB-lite"/>
    </source>
</evidence>
<keyword evidence="2" id="KW-0472">Membrane</keyword>
<evidence type="ECO:0000313" key="4">
    <source>
        <dbReference type="Proteomes" id="UP000192727"/>
    </source>
</evidence>